<evidence type="ECO:0000313" key="1">
    <source>
        <dbReference type="EMBL" id="PRQ34129.1"/>
    </source>
</evidence>
<reference evidence="1 2" key="1">
    <citation type="journal article" date="2018" name="Nat. Genet.">
        <title>The Rosa genome provides new insights in the design of modern roses.</title>
        <authorList>
            <person name="Bendahmane M."/>
        </authorList>
    </citation>
    <scope>NUCLEOTIDE SEQUENCE [LARGE SCALE GENOMIC DNA]</scope>
    <source>
        <strain evidence="2">cv. Old Blush</strain>
    </source>
</reference>
<keyword evidence="1" id="KW-0347">Helicase</keyword>
<comment type="caution">
    <text evidence="1">The sequence shown here is derived from an EMBL/GenBank/DDBJ whole genome shotgun (WGS) entry which is preliminary data.</text>
</comment>
<dbReference type="SUPFAM" id="SSF52540">
    <property type="entry name" value="P-loop containing nucleoside triphosphate hydrolases"/>
    <property type="match status" value="1"/>
</dbReference>
<keyword evidence="2" id="KW-1185">Reference proteome</keyword>
<dbReference type="Gramene" id="PRQ34129">
    <property type="protein sequence ID" value="PRQ34129"/>
    <property type="gene ID" value="RchiOBHm_Chr5g0065421"/>
</dbReference>
<dbReference type="STRING" id="74649.A0A2P6QIY4"/>
<dbReference type="GO" id="GO:0016787">
    <property type="term" value="F:hydrolase activity"/>
    <property type="evidence" value="ECO:0007669"/>
    <property type="project" value="UniProtKB-KW"/>
</dbReference>
<sequence length="117" mass="13444">MIQYEPPRNAEDYIHRCGCTGRAGEDPGLFLSFGIEWLQCIMSEIPAFESIAEELLNTSGLYAENYWQRPLLRLLFLPEEKVESLKGMKLITDGKGECFEVAAEIWIFLLVRRKSLV</sequence>
<dbReference type="Proteomes" id="UP000238479">
    <property type="component" value="Chromosome 5"/>
</dbReference>
<evidence type="ECO:0000313" key="2">
    <source>
        <dbReference type="Proteomes" id="UP000238479"/>
    </source>
</evidence>
<dbReference type="EMBL" id="PDCK01000043">
    <property type="protein sequence ID" value="PRQ34129.1"/>
    <property type="molecule type" value="Genomic_DNA"/>
</dbReference>
<dbReference type="GO" id="GO:0003724">
    <property type="term" value="F:RNA helicase activity"/>
    <property type="evidence" value="ECO:0007669"/>
    <property type="project" value="UniProtKB-EC"/>
</dbReference>
<dbReference type="EC" id="3.6.4.13" evidence="1"/>
<protein>
    <submittedName>
        <fullName evidence="1">Putative RNA helicase</fullName>
        <ecNumber evidence="1">3.6.4.13</ecNumber>
    </submittedName>
</protein>
<keyword evidence="1" id="KW-0378">Hydrolase</keyword>
<gene>
    <name evidence="1" type="ORF">RchiOBHm_Chr5g0065421</name>
</gene>
<keyword evidence="1" id="KW-0067">ATP-binding</keyword>
<accession>A0A2P6QIY4</accession>
<organism evidence="1 2">
    <name type="scientific">Rosa chinensis</name>
    <name type="common">China rose</name>
    <dbReference type="NCBI Taxonomy" id="74649"/>
    <lineage>
        <taxon>Eukaryota</taxon>
        <taxon>Viridiplantae</taxon>
        <taxon>Streptophyta</taxon>
        <taxon>Embryophyta</taxon>
        <taxon>Tracheophyta</taxon>
        <taxon>Spermatophyta</taxon>
        <taxon>Magnoliopsida</taxon>
        <taxon>eudicotyledons</taxon>
        <taxon>Gunneridae</taxon>
        <taxon>Pentapetalae</taxon>
        <taxon>rosids</taxon>
        <taxon>fabids</taxon>
        <taxon>Rosales</taxon>
        <taxon>Rosaceae</taxon>
        <taxon>Rosoideae</taxon>
        <taxon>Rosoideae incertae sedis</taxon>
        <taxon>Rosa</taxon>
    </lineage>
</organism>
<proteinExistence type="predicted"/>
<name>A0A2P6QIY4_ROSCH</name>
<dbReference type="InterPro" id="IPR027417">
    <property type="entry name" value="P-loop_NTPase"/>
</dbReference>
<dbReference type="Gene3D" id="3.40.50.300">
    <property type="entry name" value="P-loop containing nucleotide triphosphate hydrolases"/>
    <property type="match status" value="1"/>
</dbReference>
<keyword evidence="1" id="KW-0547">Nucleotide-binding</keyword>
<dbReference type="AlphaFoldDB" id="A0A2P6QIY4"/>